<proteinExistence type="predicted"/>
<evidence type="ECO:0000313" key="4">
    <source>
        <dbReference type="Proteomes" id="UP000014760"/>
    </source>
</evidence>
<evidence type="ECO:0008006" key="5">
    <source>
        <dbReference type="Google" id="ProtNLM"/>
    </source>
</evidence>
<sequence>MATCSWILSTIFLLYDIRSWLIRNLHHCRFLPSWANQTKRGLSDEFVDFVFDLCSVSGRKAVACQPAKVTDFRIALLALLQLDVTVTWSIFFSSNDSNKTQSNSLDV</sequence>
<feature type="signal peptide" evidence="1">
    <location>
        <begin position="1"/>
        <end position="19"/>
    </location>
</feature>
<organism evidence="2">
    <name type="scientific">Capitella teleta</name>
    <name type="common">Polychaete worm</name>
    <dbReference type="NCBI Taxonomy" id="283909"/>
    <lineage>
        <taxon>Eukaryota</taxon>
        <taxon>Metazoa</taxon>
        <taxon>Spiralia</taxon>
        <taxon>Lophotrochozoa</taxon>
        <taxon>Annelida</taxon>
        <taxon>Polychaeta</taxon>
        <taxon>Sedentaria</taxon>
        <taxon>Scolecida</taxon>
        <taxon>Capitellidae</taxon>
        <taxon>Capitella</taxon>
    </lineage>
</organism>
<accession>R7U084</accession>
<dbReference type="EMBL" id="AMQN01011247">
    <property type="status" value="NOT_ANNOTATED_CDS"/>
    <property type="molecule type" value="Genomic_DNA"/>
</dbReference>
<gene>
    <name evidence="2" type="ORF">CAPTEDRAFT_210429</name>
</gene>
<dbReference type="EnsemblMetazoa" id="CapteT210429">
    <property type="protein sequence ID" value="CapteP210429"/>
    <property type="gene ID" value="CapteG210429"/>
</dbReference>
<keyword evidence="4" id="KW-1185">Reference proteome</keyword>
<reference evidence="4" key="1">
    <citation type="submission" date="2012-12" db="EMBL/GenBank/DDBJ databases">
        <authorList>
            <person name="Hellsten U."/>
            <person name="Grimwood J."/>
            <person name="Chapman J.A."/>
            <person name="Shapiro H."/>
            <person name="Aerts A."/>
            <person name="Otillar R.P."/>
            <person name="Terry A.Y."/>
            <person name="Boore J.L."/>
            <person name="Simakov O."/>
            <person name="Marletaz F."/>
            <person name="Cho S.-J."/>
            <person name="Edsinger-Gonzales E."/>
            <person name="Havlak P."/>
            <person name="Kuo D.-H."/>
            <person name="Larsson T."/>
            <person name="Lv J."/>
            <person name="Arendt D."/>
            <person name="Savage R."/>
            <person name="Osoegawa K."/>
            <person name="de Jong P."/>
            <person name="Lindberg D.R."/>
            <person name="Seaver E.C."/>
            <person name="Weisblat D.A."/>
            <person name="Putnam N.H."/>
            <person name="Grigoriev I.V."/>
            <person name="Rokhsar D.S."/>
        </authorList>
    </citation>
    <scope>NUCLEOTIDE SEQUENCE</scope>
    <source>
        <strain evidence="4">I ESC-2004</strain>
    </source>
</reference>
<reference evidence="2 4" key="2">
    <citation type="journal article" date="2013" name="Nature">
        <title>Insights into bilaterian evolution from three spiralian genomes.</title>
        <authorList>
            <person name="Simakov O."/>
            <person name="Marletaz F."/>
            <person name="Cho S.J."/>
            <person name="Edsinger-Gonzales E."/>
            <person name="Havlak P."/>
            <person name="Hellsten U."/>
            <person name="Kuo D.H."/>
            <person name="Larsson T."/>
            <person name="Lv J."/>
            <person name="Arendt D."/>
            <person name="Savage R."/>
            <person name="Osoegawa K."/>
            <person name="de Jong P."/>
            <person name="Grimwood J."/>
            <person name="Chapman J.A."/>
            <person name="Shapiro H."/>
            <person name="Aerts A."/>
            <person name="Otillar R.P."/>
            <person name="Terry A.Y."/>
            <person name="Boore J.L."/>
            <person name="Grigoriev I.V."/>
            <person name="Lindberg D.R."/>
            <person name="Seaver E.C."/>
            <person name="Weisblat D.A."/>
            <person name="Putnam N.H."/>
            <person name="Rokhsar D.S."/>
        </authorList>
    </citation>
    <scope>NUCLEOTIDE SEQUENCE</scope>
    <source>
        <strain evidence="2 4">I ESC-2004</strain>
    </source>
</reference>
<dbReference type="EMBL" id="KB308778">
    <property type="protein sequence ID" value="ELT96615.1"/>
    <property type="molecule type" value="Genomic_DNA"/>
</dbReference>
<reference evidence="3" key="3">
    <citation type="submission" date="2015-06" db="UniProtKB">
        <authorList>
            <consortium name="EnsemblMetazoa"/>
        </authorList>
    </citation>
    <scope>IDENTIFICATION</scope>
</reference>
<evidence type="ECO:0000313" key="2">
    <source>
        <dbReference type="EMBL" id="ELT96615.1"/>
    </source>
</evidence>
<keyword evidence="1" id="KW-0732">Signal</keyword>
<name>R7U084_CAPTE</name>
<dbReference type="AlphaFoldDB" id="R7U084"/>
<evidence type="ECO:0000256" key="1">
    <source>
        <dbReference type="SAM" id="SignalP"/>
    </source>
</evidence>
<dbReference type="HOGENOM" id="CLU_2212426_0_0_1"/>
<protein>
    <recommendedName>
        <fullName evidence="5">Secreted protein</fullName>
    </recommendedName>
</protein>
<evidence type="ECO:0000313" key="3">
    <source>
        <dbReference type="EnsemblMetazoa" id="CapteP210429"/>
    </source>
</evidence>
<dbReference type="Proteomes" id="UP000014760">
    <property type="component" value="Unassembled WGS sequence"/>
</dbReference>
<feature type="chain" id="PRO_5008787514" description="Secreted protein" evidence="1">
    <location>
        <begin position="20"/>
        <end position="107"/>
    </location>
</feature>